<reference evidence="2 3" key="1">
    <citation type="journal article" date="2021" name="Sci. Rep.">
        <title>The genome of the diatom Chaetoceros tenuissimus carries an ancient integrated fragment of an extant virus.</title>
        <authorList>
            <person name="Hongo Y."/>
            <person name="Kimura K."/>
            <person name="Takaki Y."/>
            <person name="Yoshida Y."/>
            <person name="Baba S."/>
            <person name="Kobayashi G."/>
            <person name="Nagasaki K."/>
            <person name="Hano T."/>
            <person name="Tomaru Y."/>
        </authorList>
    </citation>
    <scope>NUCLEOTIDE SEQUENCE [LARGE SCALE GENOMIC DNA]</scope>
    <source>
        <strain evidence="2 3">NIES-3715</strain>
    </source>
</reference>
<keyword evidence="3" id="KW-1185">Reference proteome</keyword>
<dbReference type="AlphaFoldDB" id="A0AAD3CJZ8"/>
<comment type="caution">
    <text evidence="2">The sequence shown here is derived from an EMBL/GenBank/DDBJ whole genome shotgun (WGS) entry which is preliminary data.</text>
</comment>
<keyword evidence="1" id="KW-0812">Transmembrane</keyword>
<protein>
    <recommendedName>
        <fullName evidence="4">Transmembrane protein</fullName>
    </recommendedName>
</protein>
<proteinExistence type="predicted"/>
<dbReference type="EMBL" id="BLLK01000022">
    <property type="protein sequence ID" value="GFH47079.1"/>
    <property type="molecule type" value="Genomic_DNA"/>
</dbReference>
<feature type="transmembrane region" description="Helical" evidence="1">
    <location>
        <begin position="92"/>
        <end position="111"/>
    </location>
</feature>
<sequence length="268" mass="30898">MVLTTLAGTILLLIFAPLYILAFLQWALFTVFYKEQWECINCRKDDDPSIKQQFLYFTVWNMYFSIAIFFGWAAKKLFQYRDDFSYEKIHRIVFNIGLPHIITVCITYIFYNATNDTEGFVNTDACYSKGKAILSRQITSNEGMANIILVIGVMSDLTVHYFSAPLMILLLLTGEMKYDVGLWRPYSTLFVFVLGMIVALGQTFGSRIYCGDAWFNTGSTIGINFVVHCILVWYNHWTENRKLKQESNDAVEDGGDVQMRNSFESFEA</sequence>
<dbReference type="Proteomes" id="UP001054902">
    <property type="component" value="Unassembled WGS sequence"/>
</dbReference>
<evidence type="ECO:0008006" key="4">
    <source>
        <dbReference type="Google" id="ProtNLM"/>
    </source>
</evidence>
<feature type="transmembrane region" description="Helical" evidence="1">
    <location>
        <begin position="6"/>
        <end position="33"/>
    </location>
</feature>
<feature type="transmembrane region" description="Helical" evidence="1">
    <location>
        <begin position="54"/>
        <end position="72"/>
    </location>
</feature>
<accession>A0AAD3CJZ8</accession>
<keyword evidence="1" id="KW-0472">Membrane</keyword>
<keyword evidence="1" id="KW-1133">Transmembrane helix</keyword>
<gene>
    <name evidence="2" type="ORF">CTEN210_03554</name>
</gene>
<evidence type="ECO:0000313" key="2">
    <source>
        <dbReference type="EMBL" id="GFH47079.1"/>
    </source>
</evidence>
<organism evidence="2 3">
    <name type="scientific">Chaetoceros tenuissimus</name>
    <dbReference type="NCBI Taxonomy" id="426638"/>
    <lineage>
        <taxon>Eukaryota</taxon>
        <taxon>Sar</taxon>
        <taxon>Stramenopiles</taxon>
        <taxon>Ochrophyta</taxon>
        <taxon>Bacillariophyta</taxon>
        <taxon>Coscinodiscophyceae</taxon>
        <taxon>Chaetocerotophycidae</taxon>
        <taxon>Chaetocerotales</taxon>
        <taxon>Chaetocerotaceae</taxon>
        <taxon>Chaetoceros</taxon>
    </lineage>
</organism>
<feature type="transmembrane region" description="Helical" evidence="1">
    <location>
        <begin position="183"/>
        <end position="201"/>
    </location>
</feature>
<feature type="transmembrane region" description="Helical" evidence="1">
    <location>
        <begin position="143"/>
        <end position="163"/>
    </location>
</feature>
<feature type="transmembrane region" description="Helical" evidence="1">
    <location>
        <begin position="213"/>
        <end position="234"/>
    </location>
</feature>
<evidence type="ECO:0000256" key="1">
    <source>
        <dbReference type="SAM" id="Phobius"/>
    </source>
</evidence>
<name>A0AAD3CJZ8_9STRA</name>
<evidence type="ECO:0000313" key="3">
    <source>
        <dbReference type="Proteomes" id="UP001054902"/>
    </source>
</evidence>